<dbReference type="AlphaFoldDB" id="A0A0M6X0V1"/>
<dbReference type="EMBL" id="QSFX01000013">
    <property type="protein sequence ID" value="RHA88744.1"/>
    <property type="molecule type" value="Genomic_DNA"/>
</dbReference>
<dbReference type="NCBIfam" id="TIGR00792">
    <property type="entry name" value="gph"/>
    <property type="match status" value="1"/>
</dbReference>
<dbReference type="SUPFAM" id="SSF103473">
    <property type="entry name" value="MFS general substrate transporter"/>
    <property type="match status" value="1"/>
</dbReference>
<feature type="transmembrane region" description="Helical" evidence="1">
    <location>
        <begin position="423"/>
        <end position="445"/>
    </location>
</feature>
<dbReference type="EMBL" id="QRTF01000001">
    <property type="protein sequence ID" value="RGQ55908.1"/>
    <property type="molecule type" value="Genomic_DNA"/>
</dbReference>
<reference evidence="7" key="1">
    <citation type="submission" date="2015-05" db="EMBL/GenBank/DDBJ databases">
        <authorList>
            <consortium name="Pathogen Informatics"/>
        </authorList>
    </citation>
    <scope>NUCLEOTIDE SEQUENCE [LARGE SCALE GENOMIC DNA]</scope>
    <source>
        <strain evidence="3 8">2789STDY5608887</strain>
        <strain evidence="7">L1-83</strain>
    </source>
</reference>
<evidence type="ECO:0000313" key="4">
    <source>
        <dbReference type="EMBL" id="RGQ55908.1"/>
    </source>
</evidence>
<dbReference type="Proteomes" id="UP000285820">
    <property type="component" value="Unassembled WGS sequence"/>
</dbReference>
<dbReference type="STRING" id="360807.ERS852392_02072"/>
<proteinExistence type="predicted"/>
<evidence type="ECO:0000313" key="5">
    <source>
        <dbReference type="EMBL" id="RGR70341.1"/>
    </source>
</evidence>
<feature type="transmembrane region" description="Helical" evidence="1">
    <location>
        <begin position="87"/>
        <end position="108"/>
    </location>
</feature>
<feature type="transmembrane region" description="Helical" evidence="1">
    <location>
        <begin position="114"/>
        <end position="142"/>
    </location>
</feature>
<dbReference type="CDD" id="cd17332">
    <property type="entry name" value="MFS_MelB_like"/>
    <property type="match status" value="1"/>
</dbReference>
<dbReference type="PANTHER" id="PTHR11328:SF24">
    <property type="entry name" value="MAJOR FACILITATOR SUPERFAMILY (MFS) PROFILE DOMAIN-CONTAINING PROTEIN"/>
    <property type="match status" value="1"/>
</dbReference>
<accession>A0A0M6X0V1</accession>
<dbReference type="InterPro" id="IPR036259">
    <property type="entry name" value="MFS_trans_sf"/>
</dbReference>
<dbReference type="GO" id="GO:0008643">
    <property type="term" value="P:carbohydrate transport"/>
    <property type="evidence" value="ECO:0007669"/>
    <property type="project" value="InterPro"/>
</dbReference>
<protein>
    <submittedName>
        <fullName evidence="4">MFS transporter</fullName>
    </submittedName>
    <submittedName>
        <fullName evidence="2">Sugar (Glycoside-Pentoside-Hexuronide) transporter</fullName>
    </submittedName>
    <submittedName>
        <fullName evidence="3">Thiomethylgalactoside permease II</fullName>
    </submittedName>
</protein>
<dbReference type="EMBL" id="QRUN01000003">
    <property type="protein sequence ID" value="RGR70341.1"/>
    <property type="molecule type" value="Genomic_DNA"/>
</dbReference>
<dbReference type="InterPro" id="IPR001927">
    <property type="entry name" value="Na/Gal_symport"/>
</dbReference>
<feature type="transmembrane region" description="Helical" evidence="1">
    <location>
        <begin position="187"/>
        <end position="207"/>
    </location>
</feature>
<organism evidence="2 7">
    <name type="scientific">Roseburia inulinivorans</name>
    <dbReference type="NCBI Taxonomy" id="360807"/>
    <lineage>
        <taxon>Bacteria</taxon>
        <taxon>Bacillati</taxon>
        <taxon>Bacillota</taxon>
        <taxon>Clostridia</taxon>
        <taxon>Lachnospirales</taxon>
        <taxon>Lachnospiraceae</taxon>
        <taxon>Roseburia</taxon>
    </lineage>
</organism>
<reference evidence="9 10" key="3">
    <citation type="submission" date="2018-08" db="EMBL/GenBank/DDBJ databases">
        <title>A genome reference for cultivated species of the human gut microbiota.</title>
        <authorList>
            <person name="Zou Y."/>
            <person name="Xue W."/>
            <person name="Luo G."/>
        </authorList>
    </citation>
    <scope>NUCLEOTIDE SEQUENCE [LARGE SCALE GENOMIC DNA]</scope>
    <source>
        <strain evidence="5 11">AF24-4</strain>
        <strain evidence="4 10">AF28-15</strain>
        <strain evidence="6 9">AM42-1AC</strain>
    </source>
</reference>
<gene>
    <name evidence="3" type="primary">melB_3</name>
    <name evidence="6" type="ORF">DW914_08720</name>
    <name evidence="5" type="ORF">DWY29_03525</name>
    <name evidence="4" type="ORF">DWY96_00925</name>
    <name evidence="3" type="ORF">ERS852444_02281</name>
    <name evidence="2" type="ORF">RIL183_10221</name>
</gene>
<name>A0A0M6X0V1_9FIRM</name>
<dbReference type="EMBL" id="CYXX01000017">
    <property type="protein sequence ID" value="CUN18322.1"/>
    <property type="molecule type" value="Genomic_DNA"/>
</dbReference>
<dbReference type="GO" id="GO:0005886">
    <property type="term" value="C:plasma membrane"/>
    <property type="evidence" value="ECO:0007669"/>
    <property type="project" value="TreeGrafter"/>
</dbReference>
<dbReference type="EMBL" id="CVRS01000131">
    <property type="protein sequence ID" value="CRL43408.1"/>
    <property type="molecule type" value="Genomic_DNA"/>
</dbReference>
<keyword evidence="1" id="KW-0812">Transmembrane</keyword>
<sequence length="473" mass="52042">MKTNNQAKPKASEVHYWLYSTGNFANNIIFMMVGTYITYFYTNILGISPAMAGLVFMVARLVDAFTDPLMGIIVDKTNTKIGKYRPWIIAGAPFLGIMFVLLFTAPNFSMTGKVVYAFITYIIYSLAWTIVQIPQLALPAILTNDIAKRTRIQAIFQAFGSIASLVVSAWALPILDKLGGQDNASAWFKFTVIFGAVSAVIFILSAMSVKNVDVYDPAAKNAKTEKKGFSLKETFSVITKNKALLCVLIAYGTDMFAFQISNSLRMYFFKYNMGGRTDLITYIGYASTFVGFALVAFIQPFVKKTGKRAGIIGIEALAILVTLPMLVTGLKGAYAISAVMFTYIAITFTWTINNMLSRSAVLDSANYAQMTLGINGTALVNSTFTFVNKCCQAFSMFFSGIILSATGYNKDAVEQTPGCLKAILLLCTVGPIIAYVFSIAAMYFYPLTRKGEVEMQEKLDKMSFVNLEDDLIL</sequence>
<evidence type="ECO:0000313" key="3">
    <source>
        <dbReference type="EMBL" id="CUN18322.1"/>
    </source>
</evidence>
<dbReference type="Pfam" id="PF13347">
    <property type="entry name" value="MFS_2"/>
    <property type="match status" value="1"/>
</dbReference>
<dbReference type="Proteomes" id="UP000283492">
    <property type="component" value="Unassembled WGS sequence"/>
</dbReference>
<evidence type="ECO:0000256" key="1">
    <source>
        <dbReference type="SAM" id="Phobius"/>
    </source>
</evidence>
<dbReference type="Proteomes" id="UP000095453">
    <property type="component" value="Unassembled WGS sequence"/>
</dbReference>
<evidence type="ECO:0000313" key="7">
    <source>
        <dbReference type="Proteomes" id="UP000049828"/>
    </source>
</evidence>
<dbReference type="GO" id="GO:0015293">
    <property type="term" value="F:symporter activity"/>
    <property type="evidence" value="ECO:0007669"/>
    <property type="project" value="InterPro"/>
</dbReference>
<dbReference type="RefSeq" id="WP_021923833.1">
    <property type="nucleotide sequence ID" value="NZ_CABJFX010000013.1"/>
</dbReference>
<dbReference type="Proteomes" id="UP000283738">
    <property type="component" value="Unassembled WGS sequence"/>
</dbReference>
<feature type="transmembrane region" description="Helical" evidence="1">
    <location>
        <begin position="16"/>
        <end position="41"/>
    </location>
</feature>
<evidence type="ECO:0000313" key="11">
    <source>
        <dbReference type="Proteomes" id="UP000285820"/>
    </source>
</evidence>
<feature type="transmembrane region" description="Helical" evidence="1">
    <location>
        <begin position="154"/>
        <end position="175"/>
    </location>
</feature>
<dbReference type="OrthoDB" id="9764596at2"/>
<evidence type="ECO:0000313" key="9">
    <source>
        <dbReference type="Proteomes" id="UP000283492"/>
    </source>
</evidence>
<evidence type="ECO:0000313" key="8">
    <source>
        <dbReference type="Proteomes" id="UP000095453"/>
    </source>
</evidence>
<dbReference type="PANTHER" id="PTHR11328">
    <property type="entry name" value="MAJOR FACILITATOR SUPERFAMILY DOMAIN-CONTAINING PROTEIN"/>
    <property type="match status" value="1"/>
</dbReference>
<evidence type="ECO:0000313" key="6">
    <source>
        <dbReference type="EMBL" id="RHA88744.1"/>
    </source>
</evidence>
<keyword evidence="1" id="KW-0472">Membrane</keyword>
<dbReference type="InterPro" id="IPR039672">
    <property type="entry name" value="MFS_2"/>
</dbReference>
<feature type="transmembrane region" description="Helical" evidence="1">
    <location>
        <begin position="280"/>
        <end position="302"/>
    </location>
</feature>
<feature type="transmembrane region" description="Helical" evidence="1">
    <location>
        <begin position="47"/>
        <end position="66"/>
    </location>
</feature>
<dbReference type="GO" id="GO:0006814">
    <property type="term" value="P:sodium ion transport"/>
    <property type="evidence" value="ECO:0007669"/>
    <property type="project" value="InterPro"/>
</dbReference>
<feature type="transmembrane region" description="Helical" evidence="1">
    <location>
        <begin position="309"/>
        <end position="327"/>
    </location>
</feature>
<feature type="transmembrane region" description="Helical" evidence="1">
    <location>
        <begin position="333"/>
        <end position="352"/>
    </location>
</feature>
<evidence type="ECO:0000313" key="10">
    <source>
        <dbReference type="Proteomes" id="UP000283738"/>
    </source>
</evidence>
<dbReference type="GeneID" id="75163351"/>
<keyword evidence="1" id="KW-1133">Transmembrane helix</keyword>
<dbReference type="Proteomes" id="UP000049828">
    <property type="component" value="Unassembled WGS sequence"/>
</dbReference>
<evidence type="ECO:0000313" key="2">
    <source>
        <dbReference type="EMBL" id="CRL43408.1"/>
    </source>
</evidence>
<dbReference type="Gene3D" id="1.20.1250.20">
    <property type="entry name" value="MFS general substrate transporter like domains"/>
    <property type="match status" value="1"/>
</dbReference>
<reference evidence="2" key="2">
    <citation type="submission" date="2015-05" db="EMBL/GenBank/DDBJ databases">
        <authorList>
            <person name="Wang D.B."/>
            <person name="Wang M."/>
        </authorList>
    </citation>
    <scope>NUCLEOTIDE SEQUENCE [LARGE SCALE GENOMIC DNA]</scope>
    <source>
        <strain evidence="2">L1-83</strain>
    </source>
</reference>
<keyword evidence="7" id="KW-1185">Reference proteome</keyword>
<feature type="transmembrane region" description="Helical" evidence="1">
    <location>
        <begin position="243"/>
        <end position="260"/>
    </location>
</feature>